<comment type="caution">
    <text evidence="1">The sequence shown here is derived from an EMBL/GenBank/DDBJ whole genome shotgun (WGS) entry which is preliminary data.</text>
</comment>
<keyword evidence="2" id="KW-1185">Reference proteome</keyword>
<dbReference type="EMBL" id="JWZT01002207">
    <property type="protein sequence ID" value="KII70041.1"/>
    <property type="molecule type" value="Genomic_DNA"/>
</dbReference>
<dbReference type="InterPro" id="IPR049152">
    <property type="entry name" value="EFR3-like_ARM"/>
</dbReference>
<gene>
    <name evidence="1" type="ORF">RF11_08520</name>
</gene>
<dbReference type="OrthoDB" id="19232at2759"/>
<dbReference type="AlphaFoldDB" id="A0A0C2MRX9"/>
<dbReference type="GO" id="GO:0072659">
    <property type="term" value="P:protein localization to plasma membrane"/>
    <property type="evidence" value="ECO:0007669"/>
    <property type="project" value="TreeGrafter"/>
</dbReference>
<evidence type="ECO:0000313" key="2">
    <source>
        <dbReference type="Proteomes" id="UP000031668"/>
    </source>
</evidence>
<dbReference type="Proteomes" id="UP000031668">
    <property type="component" value="Unassembled WGS sequence"/>
</dbReference>
<protein>
    <submittedName>
        <fullName evidence="1">Protein EFR3 B</fullName>
    </submittedName>
</protein>
<evidence type="ECO:0000313" key="1">
    <source>
        <dbReference type="EMBL" id="KII70041.1"/>
    </source>
</evidence>
<organism evidence="1 2">
    <name type="scientific">Thelohanellus kitauei</name>
    <name type="common">Myxosporean</name>
    <dbReference type="NCBI Taxonomy" id="669202"/>
    <lineage>
        <taxon>Eukaryota</taxon>
        <taxon>Metazoa</taxon>
        <taxon>Cnidaria</taxon>
        <taxon>Myxozoa</taxon>
        <taxon>Myxosporea</taxon>
        <taxon>Bivalvulida</taxon>
        <taxon>Platysporina</taxon>
        <taxon>Myxobolidae</taxon>
        <taxon>Thelohanellus</taxon>
    </lineage>
</organism>
<dbReference type="PANTHER" id="PTHR12444">
    <property type="entry name" value="PROTEIN EFR3 HOMOLOG CMP44E"/>
    <property type="match status" value="1"/>
</dbReference>
<reference evidence="1 2" key="1">
    <citation type="journal article" date="2014" name="Genome Biol. Evol.">
        <title>The genome of the myxosporean Thelohanellus kitauei shows adaptations to nutrient acquisition within its fish host.</title>
        <authorList>
            <person name="Yang Y."/>
            <person name="Xiong J."/>
            <person name="Zhou Z."/>
            <person name="Huo F."/>
            <person name="Miao W."/>
            <person name="Ran C."/>
            <person name="Liu Y."/>
            <person name="Zhang J."/>
            <person name="Feng J."/>
            <person name="Wang M."/>
            <person name="Wang M."/>
            <person name="Wang L."/>
            <person name="Yao B."/>
        </authorList>
    </citation>
    <scope>NUCLEOTIDE SEQUENCE [LARGE SCALE GENOMIC DNA]</scope>
    <source>
        <strain evidence="1">Wuqing</strain>
    </source>
</reference>
<accession>A0A0C2MRX9</accession>
<proteinExistence type="predicted"/>
<dbReference type="GO" id="GO:0005886">
    <property type="term" value="C:plasma membrane"/>
    <property type="evidence" value="ECO:0007669"/>
    <property type="project" value="TreeGrafter"/>
</dbReference>
<sequence length="140" mass="16249">MSLLKNCCDFRQRAVALVDNIFAQKTKKGSAQESIEKLIYYATSSPEKLNRISARLHYHLTLFCKSNRAEYILLLSSFVHLVFEVVNQLLDQSSSSFKNLMMDDYFRMLLRLLDSNVHDFKILASKSVFYTVKVSKICQH</sequence>
<dbReference type="InterPro" id="IPR051851">
    <property type="entry name" value="EFR3_Homologs"/>
</dbReference>
<name>A0A0C2MRX9_THEKT</name>
<dbReference type="Pfam" id="PF21052">
    <property type="entry name" value="EFR3_ARM"/>
    <property type="match status" value="1"/>
</dbReference>
<dbReference type="PANTHER" id="PTHR12444:SF8">
    <property type="entry name" value="PROTEIN EFR3 HOMOLOG CMP44E"/>
    <property type="match status" value="1"/>
</dbReference>